<dbReference type="RefSeq" id="WP_126694446.1">
    <property type="nucleotide sequence ID" value="NZ_RXOF01000010.1"/>
</dbReference>
<name>A0A3S0H536_9BACT</name>
<dbReference type="GO" id="GO:0007155">
    <property type="term" value="P:cell adhesion"/>
    <property type="evidence" value="ECO:0007669"/>
    <property type="project" value="InterPro"/>
</dbReference>
<dbReference type="EMBL" id="RXOF01000010">
    <property type="protein sequence ID" value="RTQ48204.1"/>
    <property type="molecule type" value="Genomic_DNA"/>
</dbReference>
<keyword evidence="5" id="KW-1185">Reference proteome</keyword>
<comment type="caution">
    <text evidence="4">The sequence shown here is derived from an EMBL/GenBank/DDBJ whole genome shotgun (WGS) entry which is preliminary data.</text>
</comment>
<dbReference type="GO" id="GO:0009289">
    <property type="term" value="C:pilus"/>
    <property type="evidence" value="ECO:0007669"/>
    <property type="project" value="InterPro"/>
</dbReference>
<evidence type="ECO:0000256" key="1">
    <source>
        <dbReference type="ARBA" id="ARBA00009766"/>
    </source>
</evidence>
<dbReference type="Pfam" id="PF07012">
    <property type="entry name" value="Curlin_rpt"/>
    <property type="match status" value="1"/>
</dbReference>
<sequence>MKHVLLWAATSLLGFAPLAAHSQNAEREGISGEQQLAERLGTERLPLSSQPLDGPNTSVLLQTGEQNEASVQQRYTGAAAHGNLVQIVQAGAANVAAISQYGAANRTDVEQRGHGNSVDSQLSGTGIESVIRQTGNQNEVQQELSQDNRRYVIEQQGSRNELNQRETSAAPAPGYEVRMQGNGIRLTIEQGRVIP</sequence>
<comment type="similarity">
    <text evidence="1">Belongs to the CsgA/CsgB family.</text>
</comment>
<dbReference type="OrthoDB" id="1117485at2"/>
<dbReference type="AlphaFoldDB" id="A0A3S0H536"/>
<organism evidence="4 5">
    <name type="scientific">Hymenobacter gummosus</name>
    <dbReference type="NCBI Taxonomy" id="1776032"/>
    <lineage>
        <taxon>Bacteria</taxon>
        <taxon>Pseudomonadati</taxon>
        <taxon>Bacteroidota</taxon>
        <taxon>Cytophagia</taxon>
        <taxon>Cytophagales</taxon>
        <taxon>Hymenobacteraceae</taxon>
        <taxon>Hymenobacter</taxon>
    </lineage>
</organism>
<evidence type="ECO:0000313" key="4">
    <source>
        <dbReference type="EMBL" id="RTQ48204.1"/>
    </source>
</evidence>
<dbReference type="InterPro" id="IPR009742">
    <property type="entry name" value="Curlin_rpt"/>
</dbReference>
<proteinExistence type="inferred from homology"/>
<evidence type="ECO:0000256" key="3">
    <source>
        <dbReference type="SAM" id="SignalP"/>
    </source>
</evidence>
<evidence type="ECO:0008006" key="6">
    <source>
        <dbReference type="Google" id="ProtNLM"/>
    </source>
</evidence>
<evidence type="ECO:0000313" key="5">
    <source>
        <dbReference type="Proteomes" id="UP000282184"/>
    </source>
</evidence>
<evidence type="ECO:0000256" key="2">
    <source>
        <dbReference type="ARBA" id="ARBA00022729"/>
    </source>
</evidence>
<protein>
    <recommendedName>
        <fullName evidence="6">Curlin</fullName>
    </recommendedName>
</protein>
<keyword evidence="2 3" id="KW-0732">Signal</keyword>
<reference evidence="4 5" key="1">
    <citation type="submission" date="2018-12" db="EMBL/GenBank/DDBJ databases">
        <title>Hymenobacter gummosus sp. nov., isolated from a spring.</title>
        <authorList>
            <person name="Nie L."/>
        </authorList>
    </citation>
    <scope>NUCLEOTIDE SEQUENCE [LARGE SCALE GENOMIC DNA]</scope>
    <source>
        <strain evidence="4 5">KCTC 52166</strain>
    </source>
</reference>
<gene>
    <name evidence="4" type="ORF">EJV47_17395</name>
</gene>
<feature type="signal peptide" evidence="3">
    <location>
        <begin position="1"/>
        <end position="22"/>
    </location>
</feature>
<dbReference type="Proteomes" id="UP000282184">
    <property type="component" value="Unassembled WGS sequence"/>
</dbReference>
<accession>A0A3S0H536</accession>
<feature type="chain" id="PRO_5018641245" description="Curlin" evidence="3">
    <location>
        <begin position="23"/>
        <end position="195"/>
    </location>
</feature>